<name>U4QBV2_LACHE</name>
<comment type="caution">
    <text evidence="1">The sequence shown here is derived from an EMBL/GenBank/DDBJ whole genome shotgun (WGS) entry which is preliminary data.</text>
</comment>
<reference evidence="1 2" key="1">
    <citation type="submission" date="2013-09" db="EMBL/GenBank/DDBJ databases">
        <title>Draft Genome Sequence of five Lactobacillus helveticus strains CIRM-BIA 101T, 103, 104, 951 and 953 isolated from milk product.</title>
        <authorList>
            <person name="Valence F."/>
            <person name="Chuat V."/>
            <person name="Ma L."/>
            <person name="Creno S."/>
            <person name="Falentin H."/>
            <person name="Lortal S."/>
            <person name="Bizet C."/>
            <person name="Clermont D."/>
            <person name="Loux V."/>
            <person name="Bouchier C."/>
            <person name="Cousin S."/>
        </authorList>
    </citation>
    <scope>NUCLEOTIDE SEQUENCE [LARGE SCALE GENOMIC DNA]</scope>
    <source>
        <strain evidence="1 2">CIRM-BIA 953</strain>
    </source>
</reference>
<protein>
    <submittedName>
        <fullName evidence="1">Uncharacterized protein</fullName>
    </submittedName>
</protein>
<sequence length="39" mass="4490">MKDTEFLEKLKTSVKKEQVEYGISLLSVSCNNTNKMTDH</sequence>
<accession>U4QBV2</accession>
<proteinExistence type="predicted"/>
<dbReference type="AlphaFoldDB" id="U4QBV2"/>
<dbReference type="EMBL" id="CBUH010000071">
    <property type="protein sequence ID" value="CDI41957.1"/>
    <property type="molecule type" value="Genomic_DNA"/>
</dbReference>
<evidence type="ECO:0000313" key="2">
    <source>
        <dbReference type="Proteomes" id="UP000017243"/>
    </source>
</evidence>
<gene>
    <name evidence="1" type="ORF">LHCIRMBIA953_02303</name>
</gene>
<organism evidence="1 2">
    <name type="scientific">Lactobacillus helveticus CIRM-BIA 953</name>
    <dbReference type="NCBI Taxonomy" id="1226335"/>
    <lineage>
        <taxon>Bacteria</taxon>
        <taxon>Bacillati</taxon>
        <taxon>Bacillota</taxon>
        <taxon>Bacilli</taxon>
        <taxon>Lactobacillales</taxon>
        <taxon>Lactobacillaceae</taxon>
        <taxon>Lactobacillus</taxon>
    </lineage>
</organism>
<evidence type="ECO:0000313" key="1">
    <source>
        <dbReference type="EMBL" id="CDI41957.1"/>
    </source>
</evidence>
<dbReference type="Proteomes" id="UP000017243">
    <property type="component" value="Unassembled WGS sequence"/>
</dbReference>